<proteinExistence type="predicted"/>
<protein>
    <submittedName>
        <fullName evidence="1">Uncharacterized protein</fullName>
    </submittedName>
</protein>
<dbReference type="HOGENOM" id="CLU_902396_0_0_0"/>
<evidence type="ECO:0000313" key="2">
    <source>
        <dbReference type="Proteomes" id="UP000027982"/>
    </source>
</evidence>
<reference evidence="1 2" key="1">
    <citation type="journal article" date="2014" name="PLoS ONE">
        <title>The first complete genome sequence of the class fimbriimonadia in the phylum armatimonadetes.</title>
        <authorList>
            <person name="Hu Z.Y."/>
            <person name="Wang Y.Z."/>
            <person name="Im W.T."/>
            <person name="Wang S.Y."/>
            <person name="Zhao G.P."/>
            <person name="Zheng H.J."/>
            <person name="Quan Z.X."/>
        </authorList>
    </citation>
    <scope>NUCLEOTIDE SEQUENCE [LARGE SCALE GENOMIC DNA]</scope>
    <source>
        <strain evidence="1">Gsoil 348</strain>
    </source>
</reference>
<accession>A0A068NTY6</accession>
<dbReference type="EMBL" id="CP007139">
    <property type="protein sequence ID" value="AIE86832.1"/>
    <property type="molecule type" value="Genomic_DNA"/>
</dbReference>
<keyword evidence="2" id="KW-1185">Reference proteome</keyword>
<dbReference type="Pfam" id="PF20461">
    <property type="entry name" value="DUF6714"/>
    <property type="match status" value="1"/>
</dbReference>
<name>A0A068NTY6_FIMGI</name>
<dbReference type="InterPro" id="IPR046560">
    <property type="entry name" value="DUF6714"/>
</dbReference>
<evidence type="ECO:0000313" key="1">
    <source>
        <dbReference type="EMBL" id="AIE86832.1"/>
    </source>
</evidence>
<dbReference type="AlphaFoldDB" id="A0A068NTY6"/>
<gene>
    <name evidence="1" type="ORF">OP10G_3464</name>
</gene>
<dbReference type="KEGG" id="fgi:OP10G_3464"/>
<organism evidence="1 2">
    <name type="scientific">Fimbriimonas ginsengisoli Gsoil 348</name>
    <dbReference type="NCBI Taxonomy" id="661478"/>
    <lineage>
        <taxon>Bacteria</taxon>
        <taxon>Bacillati</taxon>
        <taxon>Armatimonadota</taxon>
        <taxon>Fimbriimonadia</taxon>
        <taxon>Fimbriimonadales</taxon>
        <taxon>Fimbriimonadaceae</taxon>
        <taxon>Fimbriimonas</taxon>
    </lineage>
</organism>
<dbReference type="Proteomes" id="UP000027982">
    <property type="component" value="Chromosome"/>
</dbReference>
<sequence>MHKKWQALPAAKLRWAADVSEVFTRKALAYFLPAFIVLYLRRAKPIDEDQIFNFGRWIGRLFPLSELGYSKSQILLLRNLLVWTDSFWDAKKLAPGQFQEWLDLLDLDLDEGVDHPPGRDFHQEGLQLIERIKVAFQGVSRAGGASWAGTEIEDNYGSVYGKPIYHDRDQNWEQLVDDSAWLTFPGVGGCSFLDRIGFRYYLPAALVRTIRDGEDADILFHLTLRTEQTDYTLDQWSALDEEQVSTVRAVLEYMYALKLRGREEWVPEPRDVAKWRTALESYWRNPFPIPRTGKPITGSRVKPQELHE</sequence>